<dbReference type="SUPFAM" id="SSF53448">
    <property type="entry name" value="Nucleotide-diphospho-sugar transferases"/>
    <property type="match status" value="1"/>
</dbReference>
<evidence type="ECO:0000313" key="2">
    <source>
        <dbReference type="Proteomes" id="UP000636709"/>
    </source>
</evidence>
<protein>
    <submittedName>
        <fullName evidence="1">Uncharacterized protein</fullName>
    </submittedName>
</protein>
<dbReference type="Proteomes" id="UP000636709">
    <property type="component" value="Unassembled WGS sequence"/>
</dbReference>
<gene>
    <name evidence="1" type="ORF">HU200_006162</name>
</gene>
<dbReference type="PANTHER" id="PTHR11952:SF9">
    <property type="entry name" value="UDP-SUGAR PYROPHOSPHORYLASE"/>
    <property type="match status" value="1"/>
</dbReference>
<dbReference type="EMBL" id="JACEFO010000429">
    <property type="protein sequence ID" value="KAF8772163.1"/>
    <property type="molecule type" value="Genomic_DNA"/>
</dbReference>
<sequence length="484" mass="52958">MASGADAAAAGVAALGISGAGAGDEWAEACPPLRRNLRLLAPDEVELAKMLLNEGQMHLFEHWAEPGVDDDKKKGFFDQVCIHRGHVAALIIHKHNSKEGKNPYDGFTPSVPSGEVLTFGDDNFVSLEAAGVKEARNAAFVLVAGGLGERLGYKGIKVALPRETTTGKCFLQHYIESILSLQEASCKMVDGEFSLYLHKARSTFGFDSTYSFFFQEKVACLADNDARLALDPNDKYKFRLTRRVKGASGFSFSRIQMDCFSMFVHCPTAIPSALGVSATKGYNVNSLAVPRKAKEAIGGITKLTHVDGRTMVINVEYNQLDPLLRATGHPDGDANCETGYSPYPGNINQLILELGPYIEELKKTHGAISEFVNPKYTDSTKTAFKSSTRLECMMQDYPKTLPPSARVGFTVMDTWLAYAPVKNNPEDAAKVRLPVAYKIKAGISSMLTTGYSEKEEIRIRGFKFEKVEQLEVNYTEPGKHSLSA</sequence>
<organism evidence="1 2">
    <name type="scientific">Digitaria exilis</name>
    <dbReference type="NCBI Taxonomy" id="1010633"/>
    <lineage>
        <taxon>Eukaryota</taxon>
        <taxon>Viridiplantae</taxon>
        <taxon>Streptophyta</taxon>
        <taxon>Embryophyta</taxon>
        <taxon>Tracheophyta</taxon>
        <taxon>Spermatophyta</taxon>
        <taxon>Magnoliopsida</taxon>
        <taxon>Liliopsida</taxon>
        <taxon>Poales</taxon>
        <taxon>Poaceae</taxon>
        <taxon>PACMAD clade</taxon>
        <taxon>Panicoideae</taxon>
        <taxon>Panicodae</taxon>
        <taxon>Paniceae</taxon>
        <taxon>Anthephorinae</taxon>
        <taxon>Digitaria</taxon>
    </lineage>
</organism>
<dbReference type="Gene3D" id="3.90.550.10">
    <property type="entry name" value="Spore Coat Polysaccharide Biosynthesis Protein SpsA, Chain A"/>
    <property type="match status" value="2"/>
</dbReference>
<dbReference type="InterPro" id="IPR029044">
    <property type="entry name" value="Nucleotide-diphossugar_trans"/>
</dbReference>
<evidence type="ECO:0000313" key="1">
    <source>
        <dbReference type="EMBL" id="KAF8772163.1"/>
    </source>
</evidence>
<dbReference type="OrthoDB" id="532420at2759"/>
<name>A0A835FS42_9POAL</name>
<accession>A0A835FS42</accession>
<dbReference type="AlphaFoldDB" id="A0A835FS42"/>
<dbReference type="InterPro" id="IPR039741">
    <property type="entry name" value="UDP-sugar_pyrophosphorylase"/>
</dbReference>
<dbReference type="PANTHER" id="PTHR11952">
    <property type="entry name" value="UDP- GLUCOSE PYROPHOSPHORYLASE"/>
    <property type="match status" value="1"/>
</dbReference>
<comment type="caution">
    <text evidence="1">The sequence shown here is derived from an EMBL/GenBank/DDBJ whole genome shotgun (WGS) entry which is preliminary data.</text>
</comment>
<dbReference type="GO" id="GO:0006048">
    <property type="term" value="P:UDP-N-acetylglucosamine biosynthetic process"/>
    <property type="evidence" value="ECO:0007669"/>
    <property type="project" value="TreeGrafter"/>
</dbReference>
<reference evidence="1" key="1">
    <citation type="submission" date="2020-07" db="EMBL/GenBank/DDBJ databases">
        <title>Genome sequence and genetic diversity analysis of an under-domesticated orphan crop, white fonio (Digitaria exilis).</title>
        <authorList>
            <person name="Bennetzen J.L."/>
            <person name="Chen S."/>
            <person name="Ma X."/>
            <person name="Wang X."/>
            <person name="Yssel A.E.J."/>
            <person name="Chaluvadi S.R."/>
            <person name="Johnson M."/>
            <person name="Gangashetty P."/>
            <person name="Hamidou F."/>
            <person name="Sanogo M.D."/>
            <person name="Zwaenepoel A."/>
            <person name="Wallace J."/>
            <person name="Van De Peer Y."/>
            <person name="Van Deynze A."/>
        </authorList>
    </citation>
    <scope>NUCLEOTIDE SEQUENCE</scope>
    <source>
        <tissue evidence="1">Leaves</tissue>
    </source>
</reference>
<dbReference type="GO" id="GO:0003977">
    <property type="term" value="F:UDP-N-acetylglucosamine diphosphorylase activity"/>
    <property type="evidence" value="ECO:0007669"/>
    <property type="project" value="TreeGrafter"/>
</dbReference>
<keyword evidence="2" id="KW-1185">Reference proteome</keyword>
<proteinExistence type="predicted"/>